<sequence>MFSLLLKKDLVQLQIIPVTGYSDLKEKFLKLDESAKIVVFVGCGAMLNLIQYLPPDADEERDVSMVTNRTFYIFDSHRPWDLNNLFGNDNIYCIDDNEDAFTELLDIKTVFYKYIEMEDDPELDSENDDSDADLYDNMDEEDYAVDEEEEGEVNPLKRSITEKAIQRKQVKRKRTQFVDLQIKLDKYYQQGTSIKSCLSRTLYLLSKKMGYANTQTLWLYITGVTSLERISPQITYNLKNELEREIKILTNIKNISKTKSKDQKTADTFNIDVETDYHLFLLRQTSLLDSFLLSNYCNAKMQLWHETGRKKLNSMFARMGISLIESKKNWLYLSSTIKEKLTIIMEKNLPYFGLQDLIKTGFIKRNGFKNECSANDFVEAIIALLEINLKTGISENLLKSLSIEGELEEDQIPVDHMLTERSKKWVENFWQCWDCLDENSNQSILKKGMVFAHLLQRQIVNRGTEFIESRSIKHMKNFRLCVLKDGNDLQLYKHPLTLLKLGDWLLECCCESSDDKTLLPMVIAALDTKTNTYLCAGIAPKYPLGMVVSNPNRELIPNKFGVAFRQVVADTNAGVRMESFDSTIIEIQKEDFLPFLETLSLSDFSNDKGIK</sequence>
<comment type="similarity">
    <text evidence="2">Belongs to the CDC45 family.</text>
</comment>
<evidence type="ECO:0000256" key="3">
    <source>
        <dbReference type="ARBA" id="ARBA00022705"/>
    </source>
</evidence>
<organism evidence="6 7">
    <name type="scientific">Hanseniaspora guilliermondii</name>
    <dbReference type="NCBI Taxonomy" id="56406"/>
    <lineage>
        <taxon>Eukaryota</taxon>
        <taxon>Fungi</taxon>
        <taxon>Dikarya</taxon>
        <taxon>Ascomycota</taxon>
        <taxon>Saccharomycotina</taxon>
        <taxon>Saccharomycetes</taxon>
        <taxon>Saccharomycodales</taxon>
        <taxon>Saccharomycodaceae</taxon>
        <taxon>Hanseniaspora</taxon>
    </lineage>
</organism>
<evidence type="ECO:0000313" key="6">
    <source>
        <dbReference type="EMBL" id="SGZ40235.1"/>
    </source>
</evidence>
<dbReference type="VEuPathDB" id="FungiDB:HGUI_02435"/>
<dbReference type="GO" id="GO:1902977">
    <property type="term" value="P:mitotic DNA replication preinitiation complex assembly"/>
    <property type="evidence" value="ECO:0007669"/>
    <property type="project" value="TreeGrafter"/>
</dbReference>
<keyword evidence="3" id="KW-0235">DNA replication</keyword>
<dbReference type="GO" id="GO:0006270">
    <property type="term" value="P:DNA replication initiation"/>
    <property type="evidence" value="ECO:0007669"/>
    <property type="project" value="EnsemblFungi"/>
</dbReference>
<dbReference type="GO" id="GO:0003697">
    <property type="term" value="F:single-stranded DNA binding"/>
    <property type="evidence" value="ECO:0007669"/>
    <property type="project" value="EnsemblFungi"/>
</dbReference>
<evidence type="ECO:0000256" key="5">
    <source>
        <dbReference type="ARBA" id="ARBA00023306"/>
    </source>
</evidence>
<evidence type="ECO:0000256" key="1">
    <source>
        <dbReference type="ARBA" id="ARBA00004123"/>
    </source>
</evidence>
<keyword evidence="7" id="KW-1185">Reference proteome</keyword>
<dbReference type="PANTHER" id="PTHR10507:SF0">
    <property type="entry name" value="CELL DIVISION CONTROL PROTEIN 45 HOMOLOG"/>
    <property type="match status" value="1"/>
</dbReference>
<dbReference type="GO" id="GO:0000727">
    <property type="term" value="P:double-strand break repair via break-induced replication"/>
    <property type="evidence" value="ECO:0007669"/>
    <property type="project" value="EnsemblFungi"/>
</dbReference>
<proteinExistence type="inferred from homology"/>
<evidence type="ECO:0000256" key="2">
    <source>
        <dbReference type="ARBA" id="ARBA00010727"/>
    </source>
</evidence>
<reference evidence="7" key="1">
    <citation type="submission" date="2016-11" db="EMBL/GenBank/DDBJ databases">
        <authorList>
            <person name="Guldener U."/>
        </authorList>
    </citation>
    <scope>NUCLEOTIDE SEQUENCE [LARGE SCALE GENOMIC DNA]</scope>
</reference>
<dbReference type="GO" id="GO:0071162">
    <property type="term" value="C:CMG complex"/>
    <property type="evidence" value="ECO:0007669"/>
    <property type="project" value="EnsemblFungi"/>
</dbReference>
<dbReference type="OrthoDB" id="10258882at2759"/>
<dbReference type="InterPro" id="IPR003874">
    <property type="entry name" value="CDC45"/>
</dbReference>
<dbReference type="EMBL" id="FQNF01000043">
    <property type="protein sequence ID" value="SGZ40235.1"/>
    <property type="molecule type" value="Genomic_DNA"/>
</dbReference>
<comment type="subcellular location">
    <subcellularLocation>
        <location evidence="1">Nucleus</location>
    </subcellularLocation>
</comment>
<dbReference type="GO" id="GO:0003688">
    <property type="term" value="F:DNA replication origin binding"/>
    <property type="evidence" value="ECO:0007669"/>
    <property type="project" value="EnsemblFungi"/>
</dbReference>
<name>A0A1L0B5A9_9ASCO</name>
<dbReference type="GO" id="GO:0051301">
    <property type="term" value="P:cell division"/>
    <property type="evidence" value="ECO:0007669"/>
    <property type="project" value="UniProtKB-KW"/>
</dbReference>
<dbReference type="Pfam" id="PF02724">
    <property type="entry name" value="CDC45"/>
    <property type="match status" value="1"/>
</dbReference>
<keyword evidence="4" id="KW-0539">Nucleus</keyword>
<keyword evidence="5" id="KW-0131">Cell cycle</keyword>
<dbReference type="Proteomes" id="UP000183365">
    <property type="component" value="Unassembled WGS sequence"/>
</dbReference>
<gene>
    <name evidence="6" type="ORF">HGUI_02435</name>
</gene>
<evidence type="ECO:0000313" key="7">
    <source>
        <dbReference type="Proteomes" id="UP000183365"/>
    </source>
</evidence>
<protein>
    <submittedName>
        <fullName evidence="6">Related to Cell division control protein 45</fullName>
    </submittedName>
</protein>
<dbReference type="AlphaFoldDB" id="A0A1L0B5A9"/>
<dbReference type="PANTHER" id="PTHR10507">
    <property type="entry name" value="CDC45-RELATED PROTEIN"/>
    <property type="match status" value="1"/>
</dbReference>
<accession>A0A1L0B5A9</accession>
<dbReference type="GO" id="GO:0043596">
    <property type="term" value="C:nuclear replication fork"/>
    <property type="evidence" value="ECO:0007669"/>
    <property type="project" value="EnsemblFungi"/>
</dbReference>
<keyword evidence="6" id="KW-0132">Cell division</keyword>
<evidence type="ECO:0000256" key="4">
    <source>
        <dbReference type="ARBA" id="ARBA00023242"/>
    </source>
</evidence>
<dbReference type="GO" id="GO:0003682">
    <property type="term" value="F:chromatin binding"/>
    <property type="evidence" value="ECO:0007669"/>
    <property type="project" value="EnsemblFungi"/>
</dbReference>